<dbReference type="PANTHER" id="PTHR30055">
    <property type="entry name" value="HTH-TYPE TRANSCRIPTIONAL REGULATOR RUTR"/>
    <property type="match status" value="1"/>
</dbReference>
<dbReference type="SUPFAM" id="SSF46689">
    <property type="entry name" value="Homeodomain-like"/>
    <property type="match status" value="1"/>
</dbReference>
<evidence type="ECO:0000313" key="7">
    <source>
        <dbReference type="Proteomes" id="UP000612893"/>
    </source>
</evidence>
<evidence type="ECO:0000259" key="5">
    <source>
        <dbReference type="PROSITE" id="PS50977"/>
    </source>
</evidence>
<keyword evidence="1" id="KW-0805">Transcription regulation</keyword>
<dbReference type="EMBL" id="JAEKNR010000120">
    <property type="protein sequence ID" value="MBJ7598659.1"/>
    <property type="molecule type" value="Genomic_DNA"/>
</dbReference>
<organism evidence="6 7">
    <name type="scientific">Candidatus Nephthysia bennettiae</name>
    <dbReference type="NCBI Taxonomy" id="3127016"/>
    <lineage>
        <taxon>Bacteria</taxon>
        <taxon>Bacillati</taxon>
        <taxon>Candidatus Dormiibacterota</taxon>
        <taxon>Candidatus Dormibacteria</taxon>
        <taxon>Candidatus Dormibacterales</taxon>
        <taxon>Candidatus Dormibacteraceae</taxon>
        <taxon>Candidatus Nephthysia</taxon>
    </lineage>
</organism>
<dbReference type="PROSITE" id="PS01081">
    <property type="entry name" value="HTH_TETR_1"/>
    <property type="match status" value="1"/>
</dbReference>
<dbReference type="AlphaFoldDB" id="A0A934K2D0"/>
<evidence type="ECO:0000313" key="6">
    <source>
        <dbReference type="EMBL" id="MBJ7598659.1"/>
    </source>
</evidence>
<dbReference type="InterPro" id="IPR036271">
    <property type="entry name" value="Tet_transcr_reg_TetR-rel_C_sf"/>
</dbReference>
<name>A0A934K2D0_9BACT</name>
<dbReference type="PANTHER" id="PTHR30055:SF234">
    <property type="entry name" value="HTH-TYPE TRANSCRIPTIONAL REGULATOR BETI"/>
    <property type="match status" value="1"/>
</dbReference>
<evidence type="ECO:0000256" key="1">
    <source>
        <dbReference type="ARBA" id="ARBA00023015"/>
    </source>
</evidence>
<reference evidence="6" key="1">
    <citation type="submission" date="2020-10" db="EMBL/GenBank/DDBJ databases">
        <title>Ca. Dormibacterota MAGs.</title>
        <authorList>
            <person name="Montgomery K."/>
        </authorList>
    </citation>
    <scope>NUCLEOTIDE SEQUENCE [LARGE SCALE GENOMIC DNA]</scope>
    <source>
        <strain evidence="6">SC8812_S17_10</strain>
    </source>
</reference>
<dbReference type="PROSITE" id="PS50977">
    <property type="entry name" value="HTH_TETR_2"/>
    <property type="match status" value="1"/>
</dbReference>
<sequence>MGAQERVDRRRAQILAAASRVFARQGFHRTTVRQVAREAGIADGTIYLYFDSKQELLLALLGQLGRVGERPADFAELAGADARAFLSAYLRQRFGDLREWRQLFTAVFPEVLADAGLRAAQTAQVAPAFGAAEAELARRAEAGELRPLDPAVLARVAAATVLGLLVLDVLGDPVVDARWEELPGFLASLWFDGLRSEER</sequence>
<keyword evidence="7" id="KW-1185">Reference proteome</keyword>
<dbReference type="Pfam" id="PF00440">
    <property type="entry name" value="TetR_N"/>
    <property type="match status" value="1"/>
</dbReference>
<dbReference type="Proteomes" id="UP000612893">
    <property type="component" value="Unassembled WGS sequence"/>
</dbReference>
<dbReference type="InterPro" id="IPR009057">
    <property type="entry name" value="Homeodomain-like_sf"/>
</dbReference>
<dbReference type="InterPro" id="IPR050109">
    <property type="entry name" value="HTH-type_TetR-like_transc_reg"/>
</dbReference>
<dbReference type="SUPFAM" id="SSF48498">
    <property type="entry name" value="Tetracyclin repressor-like, C-terminal domain"/>
    <property type="match status" value="1"/>
</dbReference>
<dbReference type="GO" id="GO:0045892">
    <property type="term" value="P:negative regulation of DNA-templated transcription"/>
    <property type="evidence" value="ECO:0007669"/>
    <property type="project" value="UniProtKB-ARBA"/>
</dbReference>
<proteinExistence type="predicted"/>
<dbReference type="GO" id="GO:0003700">
    <property type="term" value="F:DNA-binding transcription factor activity"/>
    <property type="evidence" value="ECO:0007669"/>
    <property type="project" value="TreeGrafter"/>
</dbReference>
<evidence type="ECO:0000256" key="3">
    <source>
        <dbReference type="ARBA" id="ARBA00023163"/>
    </source>
</evidence>
<dbReference type="RefSeq" id="WP_338201856.1">
    <property type="nucleotide sequence ID" value="NZ_JAEKNR010000120.1"/>
</dbReference>
<gene>
    <name evidence="6" type="ORF">JF922_11320</name>
</gene>
<dbReference type="InterPro" id="IPR023772">
    <property type="entry name" value="DNA-bd_HTH_TetR-type_CS"/>
</dbReference>
<protein>
    <submittedName>
        <fullName evidence="6">TetR/AcrR family transcriptional regulator</fullName>
    </submittedName>
</protein>
<evidence type="ECO:0000256" key="4">
    <source>
        <dbReference type="PROSITE-ProRule" id="PRU00335"/>
    </source>
</evidence>
<dbReference type="InterPro" id="IPR001647">
    <property type="entry name" value="HTH_TetR"/>
</dbReference>
<evidence type="ECO:0000256" key="2">
    <source>
        <dbReference type="ARBA" id="ARBA00023125"/>
    </source>
</evidence>
<keyword evidence="2 4" id="KW-0238">DNA-binding</keyword>
<keyword evidence="3" id="KW-0804">Transcription</keyword>
<feature type="domain" description="HTH tetR-type" evidence="5">
    <location>
        <begin position="8"/>
        <end position="68"/>
    </location>
</feature>
<comment type="caution">
    <text evidence="6">The sequence shown here is derived from an EMBL/GenBank/DDBJ whole genome shotgun (WGS) entry which is preliminary data.</text>
</comment>
<dbReference type="Gene3D" id="1.10.357.10">
    <property type="entry name" value="Tetracycline Repressor, domain 2"/>
    <property type="match status" value="1"/>
</dbReference>
<dbReference type="GO" id="GO:0000976">
    <property type="term" value="F:transcription cis-regulatory region binding"/>
    <property type="evidence" value="ECO:0007669"/>
    <property type="project" value="TreeGrafter"/>
</dbReference>
<feature type="DNA-binding region" description="H-T-H motif" evidence="4">
    <location>
        <begin position="31"/>
        <end position="50"/>
    </location>
</feature>
<dbReference type="FunFam" id="1.10.10.60:FF:000141">
    <property type="entry name" value="TetR family transcriptional regulator"/>
    <property type="match status" value="1"/>
</dbReference>
<dbReference type="PRINTS" id="PR00455">
    <property type="entry name" value="HTHTETR"/>
</dbReference>
<accession>A0A934K2D0</accession>